<name>A0A7D5T824_9EURY</name>
<dbReference type="InterPro" id="IPR002838">
    <property type="entry name" value="AIM24"/>
</dbReference>
<dbReference type="Gene3D" id="3.60.160.10">
    <property type="entry name" value="Mitochondrial biogenesis AIM24"/>
    <property type="match status" value="1"/>
</dbReference>
<dbReference type="RefSeq" id="WP_179908613.1">
    <property type="nucleotide sequence ID" value="NZ_CP058910.1"/>
</dbReference>
<proteinExistence type="predicted"/>
<dbReference type="PANTHER" id="PTHR43657:SF1">
    <property type="entry name" value="ALTERED INHERITANCE OF MITOCHONDRIA PROTEIN 24, MITOCHONDRIAL"/>
    <property type="match status" value="1"/>
</dbReference>
<dbReference type="SUPFAM" id="SSF51219">
    <property type="entry name" value="TRAP-like"/>
    <property type="match status" value="1"/>
</dbReference>
<accession>A0A7D5T824</accession>
<evidence type="ECO:0000256" key="1">
    <source>
        <dbReference type="SAM" id="MobiDB-lite"/>
    </source>
</evidence>
<organism evidence="2 3">
    <name type="scientific">Halosimplex rubrum</name>
    <dbReference type="NCBI Taxonomy" id="869889"/>
    <lineage>
        <taxon>Archaea</taxon>
        <taxon>Methanobacteriati</taxon>
        <taxon>Methanobacteriota</taxon>
        <taxon>Stenosarchaea group</taxon>
        <taxon>Halobacteria</taxon>
        <taxon>Halobacteriales</taxon>
        <taxon>Haloarculaceae</taxon>
        <taxon>Halosimplex</taxon>
    </lineage>
</organism>
<dbReference type="InterPro" id="IPR036983">
    <property type="entry name" value="AIM24_sf"/>
</dbReference>
<sequence length="241" mass="25164">MEYELENRPSYAVASVTLSPGEELTTEAGAMVSHTETIRMETGIGDADEGFLESIKDSVLGDESLFRNRFTTEGGDGVVQIAATTPGDMTARELDGDSVYVQSGAYEAAGSGVELDTDVGGLDTLFGGEGLFLLKASGTGPLFLSAFGGIQEHEVGAGEVFTVDSGHVVAWDASMDYNTERIGGMKETLFSDEGLVMRFTGPGTVLLQTRNYGDFVSDLASRLPSSNSGDGGADVEVGGDI</sequence>
<dbReference type="PANTHER" id="PTHR43657">
    <property type="entry name" value="TRYPTOPHAN RNA-BINDING ATTENUATOR PROTEIN-LIKE PROTEIN"/>
    <property type="match status" value="1"/>
</dbReference>
<dbReference type="EMBL" id="CP058910">
    <property type="protein sequence ID" value="QLH78735.1"/>
    <property type="molecule type" value="Genomic_DNA"/>
</dbReference>
<dbReference type="Proteomes" id="UP000509667">
    <property type="component" value="Chromosome"/>
</dbReference>
<keyword evidence="3" id="KW-1185">Reference proteome</keyword>
<dbReference type="NCBIfam" id="TIGR00266">
    <property type="entry name" value="TIGR00266 family protein"/>
    <property type="match status" value="1"/>
</dbReference>
<dbReference type="Pfam" id="PF01987">
    <property type="entry name" value="AIM24"/>
    <property type="match status" value="1"/>
</dbReference>
<dbReference type="OrthoDB" id="7592at2157"/>
<gene>
    <name evidence="2" type="ORF">HZS55_16190</name>
</gene>
<reference evidence="2 3" key="1">
    <citation type="submission" date="2020-07" db="EMBL/GenBank/DDBJ databases">
        <title>Halosimplex pelagicum sp. nov. and Halosimplex rubrum sp. nov., isolated from salted brown alga Laminaria, and emended description of the genus Halosimplex.</title>
        <authorList>
            <person name="Cui H."/>
        </authorList>
    </citation>
    <scope>NUCLEOTIDE SEQUENCE [LARGE SCALE GENOMIC DNA]</scope>
    <source>
        <strain evidence="2 3">R27</strain>
    </source>
</reference>
<evidence type="ECO:0000313" key="3">
    <source>
        <dbReference type="Proteomes" id="UP000509667"/>
    </source>
</evidence>
<evidence type="ECO:0000313" key="2">
    <source>
        <dbReference type="EMBL" id="QLH78735.1"/>
    </source>
</evidence>
<dbReference type="InterPro" id="IPR016031">
    <property type="entry name" value="Trp_RNA-bd_attenuator-like_dom"/>
</dbReference>
<dbReference type="AlphaFoldDB" id="A0A7D5T824"/>
<feature type="region of interest" description="Disordered" evidence="1">
    <location>
        <begin position="222"/>
        <end position="241"/>
    </location>
</feature>
<dbReference type="GeneID" id="56079435"/>
<dbReference type="KEGG" id="hrr:HZS55_16190"/>
<protein>
    <submittedName>
        <fullName evidence="2">TIGR00266 family protein</fullName>
    </submittedName>
</protein>